<dbReference type="Gene3D" id="3.90.1750.20">
    <property type="entry name" value="Putative Large Serine Recombinase, Chain B, Domain 2"/>
    <property type="match status" value="1"/>
</dbReference>
<sequence length="492" mass="57313">MHGILYLRKSREDEQYEKNTGEDVLQTHRERLVMLCKSREITFDERAEVRSGDTIAGRPKFQNILDTDLPSGQYSCIIVTEISRLGRGDMEDAGRIYKTIIHNEIKIVTPNKIYDPLNPSDLRQLRFELFMSREEYESIKERLWNNRNYRATQGYAGNYIVTLGFRQSRGIVEIIPEEEKLVLEIFTMRSENYSYQEIADYFNSRNLKTKRGTKYHESTIYKILKNPRYIGVAKWQGKEYIAKHPAIVSLDLWNSAQDINAERHHKRRGSKNDNPYLVELYCRECGQRMYGERSTPQRVIDGVRKLYKSRDIYICRGRKSIPKCWHHIGASVVHSTILDELGKIISDPQIFLELVNERESRLGVDTNGLSDQVDELNKQVKDKNILLVKIENDYEKGDLSALLYTKHVEKISKEIASIEGRIKKIKADLLKSAIKISPPMELQSILKTFLNNWNAYPNSDKKLIIRSFLPRVEVNKQGEFFIAITLPDSIEI</sequence>
<feature type="domain" description="Recombinase" evidence="3">
    <location>
        <begin position="162"/>
        <end position="269"/>
    </location>
</feature>
<protein>
    <submittedName>
        <fullName evidence="4">Putative resolvase YokA</fullName>
    </submittedName>
</protein>
<dbReference type="OrthoDB" id="1094757at2"/>
<dbReference type="Pfam" id="PF00239">
    <property type="entry name" value="Resolvase"/>
    <property type="match status" value="1"/>
</dbReference>
<evidence type="ECO:0000259" key="2">
    <source>
        <dbReference type="PROSITE" id="PS51736"/>
    </source>
</evidence>
<dbReference type="SMART" id="SM00857">
    <property type="entry name" value="Resolvase"/>
    <property type="match status" value="1"/>
</dbReference>
<dbReference type="PROSITE" id="PS51737">
    <property type="entry name" value="RECOMBINASE_DNA_BIND"/>
    <property type="match status" value="1"/>
</dbReference>
<reference evidence="5" key="1">
    <citation type="submission" date="2018-02" db="EMBL/GenBank/DDBJ databases">
        <authorList>
            <person name="Hausmann B."/>
        </authorList>
    </citation>
    <scope>NUCLEOTIDE SEQUENCE [LARGE SCALE GENOMIC DNA]</scope>
    <source>
        <strain evidence="5">Peat soil MAG SbF1</strain>
    </source>
</reference>
<keyword evidence="1" id="KW-0175">Coiled coil</keyword>
<evidence type="ECO:0000259" key="3">
    <source>
        <dbReference type="PROSITE" id="PS51737"/>
    </source>
</evidence>
<dbReference type="CDD" id="cd00338">
    <property type="entry name" value="Ser_Recombinase"/>
    <property type="match status" value="1"/>
</dbReference>
<dbReference type="PANTHER" id="PTHR30461:SF23">
    <property type="entry name" value="DNA RECOMBINASE-RELATED"/>
    <property type="match status" value="1"/>
</dbReference>
<dbReference type="InterPro" id="IPR036162">
    <property type="entry name" value="Resolvase-like_N_sf"/>
</dbReference>
<dbReference type="EMBL" id="OMOF01000445">
    <property type="protein sequence ID" value="SPF51212.1"/>
    <property type="molecule type" value="Genomic_DNA"/>
</dbReference>
<dbReference type="Gene3D" id="3.40.50.1390">
    <property type="entry name" value="Resolvase, N-terminal catalytic domain"/>
    <property type="match status" value="1"/>
</dbReference>
<evidence type="ECO:0000313" key="4">
    <source>
        <dbReference type="EMBL" id="SPF51212.1"/>
    </source>
</evidence>
<dbReference type="SUPFAM" id="SSF53041">
    <property type="entry name" value="Resolvase-like"/>
    <property type="match status" value="1"/>
</dbReference>
<evidence type="ECO:0000313" key="5">
    <source>
        <dbReference type="Proteomes" id="UP000238916"/>
    </source>
</evidence>
<gene>
    <name evidence="4" type="ORF">SBF1_50096</name>
</gene>
<dbReference type="PROSITE" id="PS51736">
    <property type="entry name" value="RECOMBINASES_3"/>
    <property type="match status" value="1"/>
</dbReference>
<organism evidence="4 5">
    <name type="scientific">Candidatus Desulfosporosinus infrequens</name>
    <dbReference type="NCBI Taxonomy" id="2043169"/>
    <lineage>
        <taxon>Bacteria</taxon>
        <taxon>Bacillati</taxon>
        <taxon>Bacillota</taxon>
        <taxon>Clostridia</taxon>
        <taxon>Eubacteriales</taxon>
        <taxon>Desulfitobacteriaceae</taxon>
        <taxon>Desulfosporosinus</taxon>
    </lineage>
</organism>
<dbReference type="GO" id="GO:0003677">
    <property type="term" value="F:DNA binding"/>
    <property type="evidence" value="ECO:0007669"/>
    <property type="project" value="InterPro"/>
</dbReference>
<accession>A0A2U3LH57</accession>
<dbReference type="InterPro" id="IPR050639">
    <property type="entry name" value="SSR_resolvase"/>
</dbReference>
<name>A0A2U3LH57_9FIRM</name>
<dbReference type="InterPro" id="IPR006119">
    <property type="entry name" value="Resolv_N"/>
</dbReference>
<dbReference type="PANTHER" id="PTHR30461">
    <property type="entry name" value="DNA-INVERTASE FROM LAMBDOID PROPHAGE"/>
    <property type="match status" value="1"/>
</dbReference>
<dbReference type="GO" id="GO:0000150">
    <property type="term" value="F:DNA strand exchange activity"/>
    <property type="evidence" value="ECO:0007669"/>
    <property type="project" value="InterPro"/>
</dbReference>
<dbReference type="InterPro" id="IPR011109">
    <property type="entry name" value="DNA_bind_recombinase_dom"/>
</dbReference>
<feature type="coiled-coil region" evidence="1">
    <location>
        <begin position="373"/>
        <end position="428"/>
    </location>
</feature>
<dbReference type="InterPro" id="IPR038109">
    <property type="entry name" value="DNA_bind_recomb_sf"/>
</dbReference>
<dbReference type="Proteomes" id="UP000238916">
    <property type="component" value="Unassembled WGS sequence"/>
</dbReference>
<dbReference type="AlphaFoldDB" id="A0A2U3LH57"/>
<evidence type="ECO:0000256" key="1">
    <source>
        <dbReference type="SAM" id="Coils"/>
    </source>
</evidence>
<proteinExistence type="predicted"/>
<feature type="domain" description="Resolvase/invertase-type recombinase catalytic" evidence="2">
    <location>
        <begin position="2"/>
        <end position="154"/>
    </location>
</feature>
<dbReference type="Pfam" id="PF07508">
    <property type="entry name" value="Recombinase"/>
    <property type="match status" value="1"/>
</dbReference>